<dbReference type="OrthoDB" id="5638848at2"/>
<keyword evidence="3" id="KW-1185">Reference proteome</keyword>
<dbReference type="STRING" id="192903.SAMN04488513_107166"/>
<dbReference type="SUPFAM" id="SSF52540">
    <property type="entry name" value="P-loop containing nucleoside triphosphate hydrolases"/>
    <property type="match status" value="1"/>
</dbReference>
<dbReference type="RefSeq" id="WP_072994909.1">
    <property type="nucleotide sequence ID" value="NZ_FQYU01000007.1"/>
</dbReference>
<feature type="domain" description="NadR/Ttd14 AAA" evidence="1">
    <location>
        <begin position="16"/>
        <end position="187"/>
    </location>
</feature>
<accession>A0A1M6LHW3</accession>
<gene>
    <name evidence="2" type="ORF">SAMN04488513_107166</name>
</gene>
<sequence>MITFASLSLLHLSIKKVVITGGPSTGKTSVIKHLEQRGYFCVHELIRSMTSAEKKGTSGISFETNPIVSVKDPKKFNQMLLDGRIDQYHINPVPGTDIVFYDRGIPDVHAYMDCFGQDYDSAFAQACYDYRYDAILLMPPWEEIYAVDNERFETYEESVRVFECLEKAYTRFGYTVTLVPKGSIEERSDFILERLKLV</sequence>
<evidence type="ECO:0000259" key="1">
    <source>
        <dbReference type="Pfam" id="PF13521"/>
    </source>
</evidence>
<dbReference type="Pfam" id="PF13521">
    <property type="entry name" value="AAA_28"/>
    <property type="match status" value="1"/>
</dbReference>
<dbReference type="InterPro" id="IPR038727">
    <property type="entry name" value="NadR/Ttd14_AAA_dom"/>
</dbReference>
<reference evidence="3" key="1">
    <citation type="submission" date="2016-11" db="EMBL/GenBank/DDBJ databases">
        <authorList>
            <person name="Varghese N."/>
            <person name="Submissions S."/>
        </authorList>
    </citation>
    <scope>NUCLEOTIDE SEQUENCE [LARGE SCALE GENOMIC DNA]</scope>
    <source>
        <strain evidence="3">DSM 19858</strain>
    </source>
</reference>
<dbReference type="AlphaFoldDB" id="A0A1M6LHW3"/>
<dbReference type="Gene3D" id="3.40.50.300">
    <property type="entry name" value="P-loop containing nucleotide triphosphate hydrolases"/>
    <property type="match status" value="1"/>
</dbReference>
<evidence type="ECO:0000313" key="3">
    <source>
        <dbReference type="Proteomes" id="UP000184543"/>
    </source>
</evidence>
<dbReference type="InterPro" id="IPR027417">
    <property type="entry name" value="P-loop_NTPase"/>
</dbReference>
<name>A0A1M6LHW3_9FLAO</name>
<dbReference type="EMBL" id="FQYU01000007">
    <property type="protein sequence ID" value="SHJ70763.1"/>
    <property type="molecule type" value="Genomic_DNA"/>
</dbReference>
<dbReference type="Proteomes" id="UP000184543">
    <property type="component" value="Unassembled WGS sequence"/>
</dbReference>
<proteinExistence type="predicted"/>
<protein>
    <submittedName>
        <fullName evidence="2">Predicted ATPase</fullName>
    </submittedName>
</protein>
<organism evidence="2 3">
    <name type="scientific">Pseudozobellia thermophila</name>
    <dbReference type="NCBI Taxonomy" id="192903"/>
    <lineage>
        <taxon>Bacteria</taxon>
        <taxon>Pseudomonadati</taxon>
        <taxon>Bacteroidota</taxon>
        <taxon>Flavobacteriia</taxon>
        <taxon>Flavobacteriales</taxon>
        <taxon>Flavobacteriaceae</taxon>
        <taxon>Pseudozobellia</taxon>
    </lineage>
</organism>
<evidence type="ECO:0000313" key="2">
    <source>
        <dbReference type="EMBL" id="SHJ70763.1"/>
    </source>
</evidence>